<accession>A0A4Z1L396</accession>
<proteinExistence type="predicted"/>
<feature type="region of interest" description="Disordered" evidence="1">
    <location>
        <begin position="1"/>
        <end position="37"/>
    </location>
</feature>
<gene>
    <name evidence="2" type="ORF">BPOR_0036g00260</name>
</gene>
<keyword evidence="3" id="KW-1185">Reference proteome</keyword>
<dbReference type="AlphaFoldDB" id="A0A4Z1L396"/>
<evidence type="ECO:0000256" key="1">
    <source>
        <dbReference type="SAM" id="MobiDB-lite"/>
    </source>
</evidence>
<organism evidence="2 3">
    <name type="scientific">Botrytis porri</name>
    <dbReference type="NCBI Taxonomy" id="87229"/>
    <lineage>
        <taxon>Eukaryota</taxon>
        <taxon>Fungi</taxon>
        <taxon>Dikarya</taxon>
        <taxon>Ascomycota</taxon>
        <taxon>Pezizomycotina</taxon>
        <taxon>Leotiomycetes</taxon>
        <taxon>Helotiales</taxon>
        <taxon>Sclerotiniaceae</taxon>
        <taxon>Botrytis</taxon>
    </lineage>
</organism>
<dbReference type="Proteomes" id="UP000297280">
    <property type="component" value="Unassembled WGS sequence"/>
</dbReference>
<sequence length="632" mass="72871">MEPQSNRVAASKATASSSDKKIDTKLDTSTNTNSTANSYDEVRSHLKNDQVAISTNEPRIKHAISDKSHASRFAKSIGNTSTKKVSSSPTGCSFFDKLLVETRCMIYELLLVNPILGKSCSVADRTCLPRSSPSHGATQPPLKFELEPQVLQVCREMYSEASDILYGSNTFYIACCKYEPVENCNPSRYSFNRGMEMTPITRHYNRLGHGHLFLFDHPAVVKVKHWRVIVSSFMDSQILRGSYEIRLWSIENFCLAISQSPSISLEIALAPIGLEKCEESIWFPDKTVYQEMKDMLIPLRMLRGVQKLRFRDASWDELPDVHPYNKFWGKDCRSTIPSPSLRKELRSIMMGNSVVELSRGMYLRLVRYAQAFEAFDTFRSEMRYPSTSSVGKYLMDYGLCPGSSRWMHKPHDSTTQKSHPVEMGLRNAENFSSSQYNPRAFKLERATVIQYLEPQYQRSKLACFNLTEFIKSQKRKDGMLSLVSTRKWHSPRIAAEAILLLERYVQALQRDFPYADQIKHRLNRQGQTSVYNNLPRNDLMRQVIDAFDAMTWAFFVDCFKRMVDDLDKQFMEMREARKKLFEDDKTSDIGCDIELDSNLCIEMIDWTRDEPKFGPISNDPEWNNSRYCFGDE</sequence>
<protein>
    <submittedName>
        <fullName evidence="2">Uncharacterized protein</fullName>
    </submittedName>
</protein>
<reference evidence="2 3" key="1">
    <citation type="submission" date="2017-12" db="EMBL/GenBank/DDBJ databases">
        <title>Comparative genomics of Botrytis spp.</title>
        <authorList>
            <person name="Valero-Jimenez C.A."/>
            <person name="Tapia P."/>
            <person name="Veloso J."/>
            <person name="Silva-Moreno E."/>
            <person name="Staats M."/>
            <person name="Valdes J.H."/>
            <person name="Van Kan J.A.L."/>
        </authorList>
    </citation>
    <scope>NUCLEOTIDE SEQUENCE [LARGE SCALE GENOMIC DNA]</scope>
    <source>
        <strain evidence="2 3">MUCL3349</strain>
    </source>
</reference>
<evidence type="ECO:0000313" key="3">
    <source>
        <dbReference type="Proteomes" id="UP000297280"/>
    </source>
</evidence>
<name>A0A4Z1L396_9HELO</name>
<evidence type="ECO:0000313" key="2">
    <source>
        <dbReference type="EMBL" id="TGO91196.1"/>
    </source>
</evidence>
<feature type="compositionally biased region" description="Low complexity" evidence="1">
    <location>
        <begin position="28"/>
        <end position="37"/>
    </location>
</feature>
<comment type="caution">
    <text evidence="2">The sequence shown here is derived from an EMBL/GenBank/DDBJ whole genome shotgun (WGS) entry which is preliminary data.</text>
</comment>
<dbReference type="EMBL" id="PQXO01000036">
    <property type="protein sequence ID" value="TGO91196.1"/>
    <property type="molecule type" value="Genomic_DNA"/>
</dbReference>